<evidence type="ECO:0000256" key="1">
    <source>
        <dbReference type="SAM" id="MobiDB-lite"/>
    </source>
</evidence>
<name>A0A1I7WU39_HETBA</name>
<dbReference type="AlphaFoldDB" id="A0A1I7WU39"/>
<proteinExistence type="predicted"/>
<protein>
    <submittedName>
        <fullName evidence="3">Uncharacterized protein</fullName>
    </submittedName>
</protein>
<dbReference type="WBParaSite" id="Hba_08708">
    <property type="protein sequence ID" value="Hba_08708"/>
    <property type="gene ID" value="Hba_08708"/>
</dbReference>
<evidence type="ECO:0000313" key="2">
    <source>
        <dbReference type="Proteomes" id="UP000095283"/>
    </source>
</evidence>
<feature type="compositionally biased region" description="Basic and acidic residues" evidence="1">
    <location>
        <begin position="294"/>
        <end position="315"/>
    </location>
</feature>
<keyword evidence="2" id="KW-1185">Reference proteome</keyword>
<organism evidence="2 3">
    <name type="scientific">Heterorhabditis bacteriophora</name>
    <name type="common">Entomopathogenic nematode worm</name>
    <dbReference type="NCBI Taxonomy" id="37862"/>
    <lineage>
        <taxon>Eukaryota</taxon>
        <taxon>Metazoa</taxon>
        <taxon>Ecdysozoa</taxon>
        <taxon>Nematoda</taxon>
        <taxon>Chromadorea</taxon>
        <taxon>Rhabditida</taxon>
        <taxon>Rhabditina</taxon>
        <taxon>Rhabditomorpha</taxon>
        <taxon>Strongyloidea</taxon>
        <taxon>Heterorhabditidae</taxon>
        <taxon>Heterorhabditis</taxon>
    </lineage>
</organism>
<evidence type="ECO:0000313" key="3">
    <source>
        <dbReference type="WBParaSite" id="Hba_08708"/>
    </source>
</evidence>
<dbReference type="Proteomes" id="UP000095283">
    <property type="component" value="Unplaced"/>
</dbReference>
<accession>A0A1I7WU39</accession>
<reference evidence="3" key="1">
    <citation type="submission" date="2016-11" db="UniProtKB">
        <authorList>
            <consortium name="WormBaseParasite"/>
        </authorList>
    </citation>
    <scope>IDENTIFICATION</scope>
</reference>
<feature type="region of interest" description="Disordered" evidence="1">
    <location>
        <begin position="294"/>
        <end position="323"/>
    </location>
</feature>
<sequence length="342" mass="39562">MALDIRINGEVINVSPNVRLVRHTICMARKSHLLVMVPECFLSPGCCGGRVTITHSVRGLKIFIVNRYFISNSLFYLINTREKTFLIFLRRFKLKQTWNPQTSIIVPAVYKVTGVNKYPKQDISFEDFSRISAHCFIGLISIIHVDITLDFFDQVLDLFRKNEITCEVLLTVSCNFNDDDNLSAIDRLLGSTQASSFFMRRDRNDEYRFKKKLFLLPSVTKLKHLILKGFFDFSDDDLSAIHYRLLYLERCCLSEDALRRLLEDIVDGRRNIFIYEFNLQNNIDVERLLKDLPKTERTAEGDPESSRISDNKDSVDCPSIGKPGQLTIESEQKCENHNVTQL</sequence>